<dbReference type="RefSeq" id="WP_089686249.1">
    <property type="nucleotide sequence ID" value="NZ_FNFO01000010.1"/>
</dbReference>
<name>A0A1G9QII5_9BACT</name>
<dbReference type="InterPro" id="IPR037524">
    <property type="entry name" value="PA14/GLEYA"/>
</dbReference>
<dbReference type="STRING" id="1075417.SAMN05421823_110178"/>
<dbReference type="Proteomes" id="UP000198510">
    <property type="component" value="Unassembled WGS sequence"/>
</dbReference>
<proteinExistence type="predicted"/>
<dbReference type="Pfam" id="PF07691">
    <property type="entry name" value="PA14"/>
    <property type="match status" value="1"/>
</dbReference>
<evidence type="ECO:0000259" key="1">
    <source>
        <dbReference type="PROSITE" id="PS51820"/>
    </source>
</evidence>
<dbReference type="AlphaFoldDB" id="A0A1G9QII5"/>
<evidence type="ECO:0000313" key="3">
    <source>
        <dbReference type="Proteomes" id="UP000198510"/>
    </source>
</evidence>
<dbReference type="PROSITE" id="PS51820">
    <property type="entry name" value="PA14"/>
    <property type="match status" value="1"/>
</dbReference>
<evidence type="ECO:0000313" key="2">
    <source>
        <dbReference type="EMBL" id="SDM10581.1"/>
    </source>
</evidence>
<keyword evidence="3" id="KW-1185">Reference proteome</keyword>
<dbReference type="Gene3D" id="2.60.120.560">
    <property type="entry name" value="Exo-inulinase, domain 1"/>
    <property type="match status" value="1"/>
</dbReference>
<dbReference type="PROSITE" id="PS51257">
    <property type="entry name" value="PROKAR_LIPOPROTEIN"/>
    <property type="match status" value="1"/>
</dbReference>
<dbReference type="EMBL" id="FNFO01000010">
    <property type="protein sequence ID" value="SDM10581.1"/>
    <property type="molecule type" value="Genomic_DNA"/>
</dbReference>
<dbReference type="OrthoDB" id="938897at2"/>
<gene>
    <name evidence="2" type="ORF">SAMN05421823_110178</name>
</gene>
<protein>
    <submittedName>
        <fullName evidence="2">PA14 domain-containing protein</fullName>
    </submittedName>
</protein>
<dbReference type="GO" id="GO:0016787">
    <property type="term" value="F:hydrolase activity"/>
    <property type="evidence" value="ECO:0007669"/>
    <property type="project" value="InterPro"/>
</dbReference>
<sequence>MWKSFVGVAVLGLLVACQGDDSAQETDLFAEETTITELPLTSVSLDNLEAFQPASNNGWQVVGDAYADRTKSHDLSVSEGTGILVSQGQDAVLRTTWEHGDMDLVLEFMLAKDAQAKLRLQGRYEVSLNDSWGQTEVTPESCGGTGRQAPSENACKAPGLWQHIQISFKAPELDNNGNMVSDARLAQVILNGETIQQEVTLAEASATDASPATTPLVIQGQGIAIKRLEYKQYGGDQMALRNMQYAVYEGMYRNPDTLASLQPEETGSTDTLSFRVGIQDRDMVFSGEMEIPRAGNYLFRLSTGGESWLYIDDQEVVNNQFSRNYQQFFYGGRYLEEGTHPFRIVYANRDESLVLGYQGPGIPWTTLTTVASYRRSKEVDPLPIVVENEPVIQRGFMMHGKDKNAYAMSVGLPGGLNYAYDVNAYAPLQVWHGDFLDVSLMWRDRGEPQLEQPMGANLPLVGVPTVAALSGENPSWPDSIGADQNPFTQRGYRLQNGLPIFFYHYKGVAVEDFLHATPDQTGLQREVSFDFGDTDKQELMCLLGSGRTIEQLPNGAYAIDGKRYYIENIEAAGHEPKIRQSGGQEELVVPVSGDSQVRYSIIW</sequence>
<reference evidence="2 3" key="1">
    <citation type="submission" date="2016-10" db="EMBL/GenBank/DDBJ databases">
        <authorList>
            <person name="de Groot N.N."/>
        </authorList>
    </citation>
    <scope>NUCLEOTIDE SEQUENCE [LARGE SCALE GENOMIC DNA]</scope>
    <source>
        <strain evidence="2 3">DSM 25186</strain>
    </source>
</reference>
<dbReference type="InterPro" id="IPR010496">
    <property type="entry name" value="AL/BT2_dom"/>
</dbReference>
<dbReference type="SUPFAM" id="SSF56988">
    <property type="entry name" value="Anthrax protective antigen"/>
    <property type="match status" value="1"/>
</dbReference>
<accession>A0A1G9QII5</accession>
<organism evidence="2 3">
    <name type="scientific">Catalinimonas alkaloidigena</name>
    <dbReference type="NCBI Taxonomy" id="1075417"/>
    <lineage>
        <taxon>Bacteria</taxon>
        <taxon>Pseudomonadati</taxon>
        <taxon>Bacteroidota</taxon>
        <taxon>Cytophagia</taxon>
        <taxon>Cytophagales</taxon>
        <taxon>Catalimonadaceae</taxon>
        <taxon>Catalinimonas</taxon>
    </lineage>
</organism>
<feature type="domain" description="PA14" evidence="1">
    <location>
        <begin position="235"/>
        <end position="378"/>
    </location>
</feature>
<dbReference type="InterPro" id="IPR011658">
    <property type="entry name" value="PA14_dom"/>
</dbReference>
<dbReference type="Pfam" id="PF06439">
    <property type="entry name" value="3keto-disac_hyd"/>
    <property type="match status" value="1"/>
</dbReference>